<dbReference type="Pfam" id="PF00656">
    <property type="entry name" value="Peptidase_C14"/>
    <property type="match status" value="1"/>
</dbReference>
<dbReference type="InterPro" id="IPR011600">
    <property type="entry name" value="Pept_C14_caspase"/>
</dbReference>
<geneLocation type="plasmid" evidence="2">
    <name>pMk2240B</name>
</geneLocation>
<evidence type="ECO:0000313" key="2">
    <source>
        <dbReference type="EMBL" id="XCG52002.1"/>
    </source>
</evidence>
<dbReference type="GO" id="GO:0006508">
    <property type="term" value="P:proteolysis"/>
    <property type="evidence" value="ECO:0007669"/>
    <property type="project" value="InterPro"/>
</dbReference>
<organism evidence="2">
    <name type="scientific">Mesorhizobium sp. WSM2240</name>
    <dbReference type="NCBI Taxonomy" id="3228851"/>
    <lineage>
        <taxon>Bacteria</taxon>
        <taxon>Pseudomonadati</taxon>
        <taxon>Pseudomonadota</taxon>
        <taxon>Alphaproteobacteria</taxon>
        <taxon>Hyphomicrobiales</taxon>
        <taxon>Phyllobacteriaceae</taxon>
        <taxon>Mesorhizobium</taxon>
    </lineage>
</organism>
<dbReference type="AlphaFoldDB" id="A0AAU8CYF2"/>
<dbReference type="EMBL" id="CP159255">
    <property type="protein sequence ID" value="XCG52002.1"/>
    <property type="molecule type" value="Genomic_DNA"/>
</dbReference>
<dbReference type="InterPro" id="IPR029030">
    <property type="entry name" value="Caspase-like_dom_sf"/>
</dbReference>
<name>A0AAU8CYF2_9HYPH</name>
<proteinExistence type="predicted"/>
<dbReference type="SUPFAM" id="SSF52129">
    <property type="entry name" value="Caspase-like"/>
    <property type="match status" value="1"/>
</dbReference>
<sequence length="606" mass="64662">MRRRDFLILGASLAGTIAARPSFPQQTLVRAAVVIGVDKAGNLPALSAAASGARAMADWLASEGFEVKRFTDDAGEVRVTQIVDVVQELVERGTLDQLVIYFAGHGFLHSYSEHWMLSRAPDNSNEAISLLESWYQAKQSGIPNVVLISDACRSTPDSLNIGQVRGSVIFPNPRQPPDSVVKVDRFLAALPGSPALEVPIGNNVRQFEGIYTSTFLDAFKKPDADMITALPSGERVVPNRQLEAYLLREVPRRAQARNITLNQVPDSEVVSDPMTYIGRVVSQPQISSPQRDSQASIFDVLKSELRQVYPFSSLPPGPTASFPAQVEEVAEVSGYRAAQTSIFEAARAVDAGIGTGFSISGGELVQAVAGPDVQLEIVSSNVISVNLGAAPAASVALQFADGSGAVVAVLRDFVGRVVVGERGVSNVSYDLGGYVEDDIVRLRSIVAASAQFGVFKIAGEGETQDRNAQALADAVRMGKGADPTLGLYAAYAYHDADLIGQLRSVDEIMQGNLGGVRLFDVAMLAQGFPASDRNGGTPFQEAFNRGDLVPFCPMLSQGWAFLRVKSVALPPNVDAARDHLLPSLWTTFDAGGIELIISALHEGGLR</sequence>
<dbReference type="GO" id="GO:0004197">
    <property type="term" value="F:cysteine-type endopeptidase activity"/>
    <property type="evidence" value="ECO:0007669"/>
    <property type="project" value="InterPro"/>
</dbReference>
<reference evidence="2" key="1">
    <citation type="submission" date="2024-06" db="EMBL/GenBank/DDBJ databases">
        <title>Mesorhizobium karijinii sp. nov., a symbiont of the iconic Swainsona formosa from arid Australia.</title>
        <authorList>
            <person name="Hill Y.J."/>
            <person name="Watkin E.L.J."/>
            <person name="O'Hara G.W."/>
            <person name="Terpolilli J."/>
            <person name="Tye M.L."/>
            <person name="Kohlmeier M.G."/>
        </authorList>
    </citation>
    <scope>NUCLEOTIDE SEQUENCE</scope>
    <source>
        <strain evidence="2">WSM2240</strain>
        <plasmid evidence="2">pMk2240B</plasmid>
    </source>
</reference>
<protein>
    <submittedName>
        <fullName evidence="2">Caspase family protein</fullName>
    </submittedName>
</protein>
<dbReference type="RefSeq" id="WP_353646264.1">
    <property type="nucleotide sequence ID" value="NZ_CP159255.1"/>
</dbReference>
<keyword evidence="2" id="KW-0614">Plasmid</keyword>
<gene>
    <name evidence="2" type="ORF">ABVK50_29530</name>
</gene>
<evidence type="ECO:0000259" key="1">
    <source>
        <dbReference type="Pfam" id="PF00656"/>
    </source>
</evidence>
<dbReference type="Gene3D" id="3.40.50.1460">
    <property type="match status" value="1"/>
</dbReference>
<feature type="domain" description="Peptidase C14 caspase" evidence="1">
    <location>
        <begin position="30"/>
        <end position="223"/>
    </location>
</feature>
<accession>A0AAU8CYF2</accession>